<reference evidence="3 4" key="1">
    <citation type="submission" date="2020-04" db="EMBL/GenBank/DDBJ databases">
        <authorList>
            <person name="Zhang R."/>
            <person name="Schippers A."/>
        </authorList>
    </citation>
    <scope>NUCLEOTIDE SEQUENCE [LARGE SCALE GENOMIC DNA]</scope>
    <source>
        <strain evidence="3 4">DSM 109850</strain>
    </source>
</reference>
<evidence type="ECO:0000313" key="3">
    <source>
        <dbReference type="EMBL" id="NMP20929.1"/>
    </source>
</evidence>
<keyword evidence="2" id="KW-1133">Transmembrane helix</keyword>
<dbReference type="SMART" id="SM00028">
    <property type="entry name" value="TPR"/>
    <property type="match status" value="3"/>
</dbReference>
<feature type="repeat" description="TPR" evidence="1">
    <location>
        <begin position="65"/>
        <end position="98"/>
    </location>
</feature>
<keyword evidence="2" id="KW-0812">Transmembrane</keyword>
<dbReference type="Pfam" id="PF13432">
    <property type="entry name" value="TPR_16"/>
    <property type="match status" value="1"/>
</dbReference>
<dbReference type="GO" id="GO:0097363">
    <property type="term" value="F:protein O-acetylglucosaminyltransferase activity"/>
    <property type="evidence" value="ECO:0007669"/>
    <property type="project" value="TreeGrafter"/>
</dbReference>
<dbReference type="AlphaFoldDB" id="A0A7Y0Q289"/>
<dbReference type="EMBL" id="JABBVZ010000002">
    <property type="protein sequence ID" value="NMP20929.1"/>
    <property type="molecule type" value="Genomic_DNA"/>
</dbReference>
<accession>A0A7Y0Q289</accession>
<protein>
    <submittedName>
        <fullName evidence="3">Tetratricopeptide repeat protein</fullName>
    </submittedName>
</protein>
<feature type="transmembrane region" description="Helical" evidence="2">
    <location>
        <begin position="147"/>
        <end position="168"/>
    </location>
</feature>
<evidence type="ECO:0000256" key="2">
    <source>
        <dbReference type="SAM" id="Phobius"/>
    </source>
</evidence>
<dbReference type="GO" id="GO:0006493">
    <property type="term" value="P:protein O-linked glycosylation"/>
    <property type="evidence" value="ECO:0007669"/>
    <property type="project" value="InterPro"/>
</dbReference>
<dbReference type="PANTHER" id="PTHR44366">
    <property type="entry name" value="UDP-N-ACETYLGLUCOSAMINE--PEPTIDE N-ACETYLGLUCOSAMINYLTRANSFERASE 110 KDA SUBUNIT"/>
    <property type="match status" value="1"/>
</dbReference>
<dbReference type="InterPro" id="IPR019734">
    <property type="entry name" value="TPR_rpt"/>
</dbReference>
<keyword evidence="1" id="KW-0802">TPR repeat</keyword>
<dbReference type="InterPro" id="IPR037919">
    <property type="entry name" value="OGT"/>
</dbReference>
<evidence type="ECO:0000313" key="4">
    <source>
        <dbReference type="Proteomes" id="UP000533476"/>
    </source>
</evidence>
<keyword evidence="4" id="KW-1185">Reference proteome</keyword>
<feature type="repeat" description="TPR" evidence="1">
    <location>
        <begin position="31"/>
        <end position="64"/>
    </location>
</feature>
<dbReference type="Proteomes" id="UP000533476">
    <property type="component" value="Unassembled WGS sequence"/>
</dbReference>
<dbReference type="Gene3D" id="1.25.40.10">
    <property type="entry name" value="Tetratricopeptide repeat domain"/>
    <property type="match status" value="1"/>
</dbReference>
<evidence type="ECO:0000256" key="1">
    <source>
        <dbReference type="PROSITE-ProRule" id="PRU00339"/>
    </source>
</evidence>
<keyword evidence="2" id="KW-0472">Membrane</keyword>
<proteinExistence type="predicted"/>
<comment type="caution">
    <text evidence="3">The sequence shown here is derived from an EMBL/GenBank/DDBJ whole genome shotgun (WGS) entry which is preliminary data.</text>
</comment>
<organism evidence="3 4">
    <name type="scientific">Sulfobacillus harzensis</name>
    <dbReference type="NCBI Taxonomy" id="2729629"/>
    <lineage>
        <taxon>Bacteria</taxon>
        <taxon>Bacillati</taxon>
        <taxon>Bacillota</taxon>
        <taxon>Clostridia</taxon>
        <taxon>Eubacteriales</taxon>
        <taxon>Clostridiales Family XVII. Incertae Sedis</taxon>
        <taxon>Sulfobacillus</taxon>
    </lineage>
</organism>
<dbReference type="PROSITE" id="PS50293">
    <property type="entry name" value="TPR_REGION"/>
    <property type="match status" value="1"/>
</dbReference>
<name>A0A7Y0Q289_9FIRM</name>
<sequence>MQEGTDAWTRGDRDTAERAFNRLLDEFPERPEGYNKVGVILADSGQLDEAEKYFLTALKWDRKYAPALTNLGNIYLERGEVERSIQHYLLALDSDPEYPPAHRNLSVAYRRQGRYSAFVSHYKRSQRLDNQRAREEIRRRGGFRMPVIPPVVLWVAAAIGVVVILTVVHR</sequence>
<gene>
    <name evidence="3" type="ORF">HIJ39_00970</name>
</gene>
<dbReference type="InterPro" id="IPR011990">
    <property type="entry name" value="TPR-like_helical_dom_sf"/>
</dbReference>
<dbReference type="Pfam" id="PF13414">
    <property type="entry name" value="TPR_11"/>
    <property type="match status" value="1"/>
</dbReference>
<dbReference type="PROSITE" id="PS50005">
    <property type="entry name" value="TPR"/>
    <property type="match status" value="2"/>
</dbReference>
<dbReference type="SUPFAM" id="SSF48452">
    <property type="entry name" value="TPR-like"/>
    <property type="match status" value="1"/>
</dbReference>
<dbReference type="PANTHER" id="PTHR44366:SF1">
    <property type="entry name" value="UDP-N-ACETYLGLUCOSAMINE--PEPTIDE N-ACETYLGLUCOSAMINYLTRANSFERASE 110 KDA SUBUNIT"/>
    <property type="match status" value="1"/>
</dbReference>